<evidence type="ECO:0000313" key="3">
    <source>
        <dbReference type="EMBL" id="PVD31253.1"/>
    </source>
</evidence>
<dbReference type="EMBL" id="PZQS01000004">
    <property type="protein sequence ID" value="PVD31253.1"/>
    <property type="molecule type" value="Genomic_DNA"/>
</dbReference>
<reference evidence="3 4" key="1">
    <citation type="submission" date="2018-04" db="EMBL/GenBank/DDBJ databases">
        <title>The genome of golden apple snail Pomacea canaliculata provides insight into stress tolerance and invasive adaptation.</title>
        <authorList>
            <person name="Liu C."/>
            <person name="Liu B."/>
            <person name="Ren Y."/>
            <person name="Zhang Y."/>
            <person name="Wang H."/>
            <person name="Li S."/>
            <person name="Jiang F."/>
            <person name="Yin L."/>
            <person name="Zhang G."/>
            <person name="Qian W."/>
            <person name="Fan W."/>
        </authorList>
    </citation>
    <scope>NUCLEOTIDE SEQUENCE [LARGE SCALE GENOMIC DNA]</scope>
    <source>
        <strain evidence="3">SZHN2017</strain>
        <tissue evidence="3">Muscle</tissue>
    </source>
</reference>
<dbReference type="PIRSF" id="PIRSF005211">
    <property type="entry name" value="Ab_hydro_YheT"/>
    <property type="match status" value="1"/>
</dbReference>
<gene>
    <name evidence="3" type="ORF">C0Q70_06665</name>
</gene>
<dbReference type="PANTHER" id="PTHR10794:SF93">
    <property type="entry name" value="SERINE AMINOPEPTIDASE S33 DOMAIN-CONTAINING PROTEIN"/>
    <property type="match status" value="1"/>
</dbReference>
<dbReference type="OMA" id="EYWEHNE"/>
<evidence type="ECO:0000313" key="4">
    <source>
        <dbReference type="Proteomes" id="UP000245119"/>
    </source>
</evidence>
<feature type="chain" id="PRO_5015439889" description="Serine aminopeptidase S33 domain-containing protein" evidence="2">
    <location>
        <begin position="20"/>
        <end position="422"/>
    </location>
</feature>
<evidence type="ECO:0000256" key="1">
    <source>
        <dbReference type="ARBA" id="ARBA00010884"/>
    </source>
</evidence>
<dbReference type="ESTHER" id="pomca-a0a2t7pcv1">
    <property type="family name" value="abh_upf0017"/>
</dbReference>
<dbReference type="Proteomes" id="UP000245119">
    <property type="component" value="Linkage Group LG4"/>
</dbReference>
<dbReference type="Gene3D" id="3.40.50.1820">
    <property type="entry name" value="alpha/beta hydrolase"/>
    <property type="match status" value="1"/>
</dbReference>
<comment type="similarity">
    <text evidence="1">Belongs to the AB hydrolase superfamily. AB hydrolase 4 family.</text>
</comment>
<dbReference type="OrthoDB" id="247542at2759"/>
<comment type="caution">
    <text evidence="3">The sequence shown here is derived from an EMBL/GenBank/DDBJ whole genome shotgun (WGS) entry which is preliminary data.</text>
</comment>
<accession>A0A2T7PCV1</accession>
<protein>
    <recommendedName>
        <fullName evidence="5">Serine aminopeptidase S33 domain-containing protein</fullName>
    </recommendedName>
</protein>
<dbReference type="InterPro" id="IPR050960">
    <property type="entry name" value="AB_hydrolase_4_sf"/>
</dbReference>
<proteinExistence type="inferred from homology"/>
<name>A0A2T7PCV1_POMCA</name>
<evidence type="ECO:0000256" key="2">
    <source>
        <dbReference type="SAM" id="SignalP"/>
    </source>
</evidence>
<feature type="signal peptide" evidence="2">
    <location>
        <begin position="1"/>
        <end position="19"/>
    </location>
</feature>
<dbReference type="InterPro" id="IPR012020">
    <property type="entry name" value="ABHD4"/>
</dbReference>
<keyword evidence="4" id="KW-1185">Reference proteome</keyword>
<dbReference type="InterPro" id="IPR029058">
    <property type="entry name" value="AB_hydrolase_fold"/>
</dbReference>
<organism evidence="3 4">
    <name type="scientific">Pomacea canaliculata</name>
    <name type="common">Golden apple snail</name>
    <dbReference type="NCBI Taxonomy" id="400727"/>
    <lineage>
        <taxon>Eukaryota</taxon>
        <taxon>Metazoa</taxon>
        <taxon>Spiralia</taxon>
        <taxon>Lophotrochozoa</taxon>
        <taxon>Mollusca</taxon>
        <taxon>Gastropoda</taxon>
        <taxon>Caenogastropoda</taxon>
        <taxon>Architaenioglossa</taxon>
        <taxon>Ampullarioidea</taxon>
        <taxon>Ampullariidae</taxon>
        <taxon>Pomacea</taxon>
    </lineage>
</organism>
<dbReference type="PANTHER" id="PTHR10794">
    <property type="entry name" value="ABHYDROLASE DOMAIN-CONTAINING PROTEIN"/>
    <property type="match status" value="1"/>
</dbReference>
<dbReference type="SUPFAM" id="SSF53474">
    <property type="entry name" value="alpha/beta-Hydrolases"/>
    <property type="match status" value="1"/>
</dbReference>
<keyword evidence="2" id="KW-0732">Signal</keyword>
<sequence>MSLCSLLAVPLAMAALVSAVVGLAVCLHDLLRRRVHLPSLHYRDSTLSARVLTKCGLRQRVFSPPFWLRSGHAQTLAASLLPRGDGSAELCFEREYLQMRDKGVVALDWLTGSAPKTRRKGTVLIVLPPVTGDAMTVASLCHLATRRGFKAVVFNRRGHGGSVLTTPRMQSSGDPTDLRQVVKYLRLRFPRNKLAAVAYGTGCGLLISYLGEFGSSAILSAGACVSPCYDTSERFSGPLKSVYDLVYLLKLKAILCSHAKALHGVVNVTQALQAWDFTTYEERVYCRMYTPAPGCTSTAPGVTPCATHCSSAVANTMEDYWERNNPIRDVDDIAVPVLCINSLDDPFYAGASIPYDLFNCCPNFLLVVTEKGGHCGFLEGFPLRSWADRLCLDYLEAVMEITTKGYSSTCSNGTRCHARSTI</sequence>
<dbReference type="AlphaFoldDB" id="A0A2T7PCV1"/>
<evidence type="ECO:0008006" key="5">
    <source>
        <dbReference type="Google" id="ProtNLM"/>
    </source>
</evidence>
<dbReference type="GO" id="GO:0034338">
    <property type="term" value="F:short-chain carboxylesterase activity"/>
    <property type="evidence" value="ECO:0007669"/>
    <property type="project" value="TreeGrafter"/>
</dbReference>
<dbReference type="GO" id="GO:0047372">
    <property type="term" value="F:monoacylglycerol lipase activity"/>
    <property type="evidence" value="ECO:0007669"/>
    <property type="project" value="TreeGrafter"/>
</dbReference>